<organism evidence="1 2">
    <name type="scientific">Goodea atripinnis</name>
    <dbReference type="NCBI Taxonomy" id="208336"/>
    <lineage>
        <taxon>Eukaryota</taxon>
        <taxon>Metazoa</taxon>
        <taxon>Chordata</taxon>
        <taxon>Craniata</taxon>
        <taxon>Vertebrata</taxon>
        <taxon>Euteleostomi</taxon>
        <taxon>Actinopterygii</taxon>
        <taxon>Neopterygii</taxon>
        <taxon>Teleostei</taxon>
        <taxon>Neoteleostei</taxon>
        <taxon>Acanthomorphata</taxon>
        <taxon>Ovalentaria</taxon>
        <taxon>Atherinomorphae</taxon>
        <taxon>Cyprinodontiformes</taxon>
        <taxon>Goodeidae</taxon>
        <taxon>Goodea</taxon>
    </lineage>
</organism>
<evidence type="ECO:0000313" key="1">
    <source>
        <dbReference type="EMBL" id="MEQ2167386.1"/>
    </source>
</evidence>
<evidence type="ECO:0008006" key="3">
    <source>
        <dbReference type="Google" id="ProtNLM"/>
    </source>
</evidence>
<keyword evidence="2" id="KW-1185">Reference proteome</keyword>
<comment type="caution">
    <text evidence="1">The sequence shown here is derived from an EMBL/GenBank/DDBJ whole genome shotgun (WGS) entry which is preliminary data.</text>
</comment>
<proteinExistence type="predicted"/>
<name>A0ABV0N7T0_9TELE</name>
<evidence type="ECO:0000313" key="2">
    <source>
        <dbReference type="Proteomes" id="UP001476798"/>
    </source>
</evidence>
<protein>
    <recommendedName>
        <fullName evidence="3">Recombination activating protein 2</fullName>
    </recommendedName>
</protein>
<sequence length="107" mass="12180">MLILAHEAEHCPQRNNGVSWLRLQGSVFEQERKCSLLVLQCGVNILPHDGSLFFLFYYNMEPLTDATESLNDASSPYSIVKCSEVLHQECIIIVNVLWIKTSPLIEM</sequence>
<gene>
    <name evidence="1" type="ORF">GOODEAATRI_003678</name>
</gene>
<dbReference type="Proteomes" id="UP001476798">
    <property type="component" value="Unassembled WGS sequence"/>
</dbReference>
<reference evidence="1 2" key="1">
    <citation type="submission" date="2021-06" db="EMBL/GenBank/DDBJ databases">
        <authorList>
            <person name="Palmer J.M."/>
        </authorList>
    </citation>
    <scope>NUCLEOTIDE SEQUENCE [LARGE SCALE GENOMIC DNA]</scope>
    <source>
        <strain evidence="1 2">GA_2019</strain>
        <tissue evidence="1">Muscle</tissue>
    </source>
</reference>
<dbReference type="EMBL" id="JAHRIO010030131">
    <property type="protein sequence ID" value="MEQ2167386.1"/>
    <property type="molecule type" value="Genomic_DNA"/>
</dbReference>
<accession>A0ABV0N7T0</accession>